<feature type="region of interest" description="Disordered" evidence="1">
    <location>
        <begin position="1"/>
        <end position="36"/>
    </location>
</feature>
<gene>
    <name evidence="2" type="ORF">Cvel_14362</name>
    <name evidence="3" type="ORF">Cvel_27379</name>
</gene>
<dbReference type="VEuPathDB" id="CryptoDB:Cvel_27379"/>
<dbReference type="EMBL" id="CDMZ01000021">
    <property type="protein sequence ID" value="CEM04628.1"/>
    <property type="molecule type" value="Genomic_DNA"/>
</dbReference>
<dbReference type="EMBL" id="CDMZ01002637">
    <property type="protein sequence ID" value="CEM43234.1"/>
    <property type="molecule type" value="Genomic_DNA"/>
</dbReference>
<organism evidence="2">
    <name type="scientific">Chromera velia CCMP2878</name>
    <dbReference type="NCBI Taxonomy" id="1169474"/>
    <lineage>
        <taxon>Eukaryota</taxon>
        <taxon>Sar</taxon>
        <taxon>Alveolata</taxon>
        <taxon>Colpodellida</taxon>
        <taxon>Chromeraceae</taxon>
        <taxon>Chromera</taxon>
    </lineage>
</organism>
<protein>
    <submittedName>
        <fullName evidence="2">Uncharacterized protein</fullName>
    </submittedName>
</protein>
<name>A0A0G4EZQ5_9ALVE</name>
<feature type="compositionally biased region" description="Polar residues" evidence="1">
    <location>
        <begin position="7"/>
        <end position="27"/>
    </location>
</feature>
<sequence length="163" mass="18641">MEDESWAPSNQVKNQTAHVCNSTTSSVGWGDKTEGREKREEGVCVRGGLKERISAGVSAVSEALREELKNQKLFSYSEVFLYASVLRNDDWKQFHNSWPDKVDRVLRRHTDIVHHSNWFRQPNPQLLPNPLSIQNLDDLIEFRKREGLALPVELLGLDRCQGG</sequence>
<dbReference type="AlphaFoldDB" id="A0A0G4EZQ5"/>
<reference evidence="2" key="1">
    <citation type="submission" date="2014-11" db="EMBL/GenBank/DDBJ databases">
        <authorList>
            <person name="Otto D Thomas"/>
            <person name="Naeem Raeece"/>
        </authorList>
    </citation>
    <scope>NUCLEOTIDE SEQUENCE</scope>
</reference>
<evidence type="ECO:0000256" key="1">
    <source>
        <dbReference type="SAM" id="MobiDB-lite"/>
    </source>
</evidence>
<evidence type="ECO:0000313" key="2">
    <source>
        <dbReference type="EMBL" id="CEM04628.1"/>
    </source>
</evidence>
<evidence type="ECO:0000313" key="3">
    <source>
        <dbReference type="EMBL" id="CEM43234.1"/>
    </source>
</evidence>
<accession>A0A0G4EZQ5</accession>
<dbReference type="VEuPathDB" id="CryptoDB:Cvel_14362"/>
<proteinExistence type="predicted"/>